<keyword evidence="6 10" id="KW-0573">Peptidoglycan synthesis</keyword>
<comment type="subcellular location">
    <subcellularLocation>
        <location evidence="10">Cell membrane</location>
        <topology evidence="10">Peripheral membrane protein</topology>
        <orientation evidence="10">Cytoplasmic side</orientation>
    </subcellularLocation>
</comment>
<evidence type="ECO:0000256" key="4">
    <source>
        <dbReference type="ARBA" id="ARBA00022679"/>
    </source>
</evidence>
<dbReference type="Gene3D" id="3.40.50.2000">
    <property type="entry name" value="Glycogen Phosphorylase B"/>
    <property type="match status" value="2"/>
</dbReference>
<evidence type="ECO:0000259" key="11">
    <source>
        <dbReference type="Pfam" id="PF03033"/>
    </source>
</evidence>
<keyword evidence="5 10" id="KW-0133">Cell shape</keyword>
<keyword evidence="7 10" id="KW-0472">Membrane</keyword>
<organism evidence="13 14">
    <name type="scientific">Candidatus Woesebacteria bacterium GW2011_GWF1_40_24</name>
    <dbReference type="NCBI Taxonomy" id="1618601"/>
    <lineage>
        <taxon>Bacteria</taxon>
        <taxon>Candidatus Woeseibacteriota</taxon>
    </lineage>
</organism>
<sequence length="378" mass="42222">MSKNKLVLTGGHAATTAVAVVEEIKSQEKNWKLYWIGVKNAIEGRNIVTLESEVLPRLGVKFLPLITGRLQRRFTFWTIPSLLKIPIGFLQSLWYLIKIKPGAVLSFGGFASFPVVFNAKLLGIPVIIHEQTSAAGRANLYSAKFATKITLARAESRKYFKDYDSLITGNPVMKKIRNVAPPEKLNKPPVIFITGGSRGSQSINSTVEEILRPLLTKYKVIHQTGGIDYLKFSEIKQRLPQALRDNYEVFIRVNPLEIDKIYSQASLVVSRAGANTVSEIMFTRRPAILVPLPISYLDEQTENAKIAKDWGIARVVPQNKLTPERLMAEIDDLILNSEEIKKKIKGKKSPDFEASKKLVDLIGSFIIKKRNPLALASG</sequence>
<proteinExistence type="inferred from homology"/>
<dbReference type="GO" id="GO:0050511">
    <property type="term" value="F:undecaprenyldiphospho-muramoylpentapeptide beta-N-acetylglucosaminyltransferase activity"/>
    <property type="evidence" value="ECO:0007669"/>
    <property type="project" value="UniProtKB-UniRule"/>
</dbReference>
<evidence type="ECO:0000256" key="3">
    <source>
        <dbReference type="ARBA" id="ARBA00022676"/>
    </source>
</evidence>
<dbReference type="GO" id="GO:0009252">
    <property type="term" value="P:peptidoglycan biosynthetic process"/>
    <property type="evidence" value="ECO:0007669"/>
    <property type="project" value="UniProtKB-UniRule"/>
</dbReference>
<evidence type="ECO:0000256" key="2">
    <source>
        <dbReference type="ARBA" id="ARBA00022618"/>
    </source>
</evidence>
<dbReference type="GO" id="GO:0008360">
    <property type="term" value="P:regulation of cell shape"/>
    <property type="evidence" value="ECO:0007669"/>
    <property type="project" value="UniProtKB-KW"/>
</dbReference>
<evidence type="ECO:0000256" key="1">
    <source>
        <dbReference type="ARBA" id="ARBA00022475"/>
    </source>
</evidence>
<dbReference type="GO" id="GO:0005975">
    <property type="term" value="P:carbohydrate metabolic process"/>
    <property type="evidence" value="ECO:0007669"/>
    <property type="project" value="InterPro"/>
</dbReference>
<dbReference type="UniPathway" id="UPA00219"/>
<comment type="caution">
    <text evidence="13">The sequence shown here is derived from an EMBL/GenBank/DDBJ whole genome shotgun (WGS) entry which is preliminary data.</text>
</comment>
<comment type="function">
    <text evidence="10">Cell wall formation. Catalyzes the transfer of a GlcNAc subunit on undecaprenyl-pyrophosphoryl-MurNAc-pentapeptide (lipid intermediate I) to form undecaprenyl-pyrophosphoryl-MurNAc-(pentapeptide)GlcNAc (lipid intermediate II).</text>
</comment>
<evidence type="ECO:0000313" key="14">
    <source>
        <dbReference type="Proteomes" id="UP000034627"/>
    </source>
</evidence>
<gene>
    <name evidence="10" type="primary">murG</name>
    <name evidence="13" type="ORF">UT93_C0014G0005</name>
</gene>
<keyword evidence="2 10" id="KW-0132">Cell division</keyword>
<feature type="domain" description="Glycosyl transferase family 28 C-terminal" evidence="12">
    <location>
        <begin position="190"/>
        <end position="349"/>
    </location>
</feature>
<dbReference type="EMBL" id="LBYR01000014">
    <property type="protein sequence ID" value="KKR55811.1"/>
    <property type="molecule type" value="Genomic_DNA"/>
</dbReference>
<dbReference type="HAMAP" id="MF_00033">
    <property type="entry name" value="MurG"/>
    <property type="match status" value="1"/>
</dbReference>
<reference evidence="13 14" key="1">
    <citation type="journal article" date="2015" name="Nature">
        <title>rRNA introns, odd ribosomes, and small enigmatic genomes across a large radiation of phyla.</title>
        <authorList>
            <person name="Brown C.T."/>
            <person name="Hug L.A."/>
            <person name="Thomas B.C."/>
            <person name="Sharon I."/>
            <person name="Castelle C.J."/>
            <person name="Singh A."/>
            <person name="Wilkins M.J."/>
            <person name="Williams K.H."/>
            <person name="Banfield J.F."/>
        </authorList>
    </citation>
    <scope>NUCLEOTIDE SEQUENCE [LARGE SCALE GENOMIC DNA]</scope>
</reference>
<evidence type="ECO:0000256" key="8">
    <source>
        <dbReference type="ARBA" id="ARBA00023306"/>
    </source>
</evidence>
<feature type="binding site" evidence="10">
    <location>
        <position position="197"/>
    </location>
    <ligand>
        <name>UDP-N-acetyl-alpha-D-glucosamine</name>
        <dbReference type="ChEBI" id="CHEBI:57705"/>
    </ligand>
</feature>
<dbReference type="CDD" id="cd03785">
    <property type="entry name" value="GT28_MurG"/>
    <property type="match status" value="1"/>
</dbReference>
<comment type="similarity">
    <text evidence="10">Belongs to the glycosyltransferase 28 family. MurG subfamily.</text>
</comment>
<keyword evidence="9 10" id="KW-0961">Cell wall biogenesis/degradation</keyword>
<evidence type="ECO:0000313" key="13">
    <source>
        <dbReference type="EMBL" id="KKR55811.1"/>
    </source>
</evidence>
<dbReference type="Proteomes" id="UP000034627">
    <property type="component" value="Unassembled WGS sequence"/>
</dbReference>
<keyword evidence="8 10" id="KW-0131">Cell cycle</keyword>
<feature type="domain" description="Glycosyltransferase family 28 N-terminal" evidence="11">
    <location>
        <begin position="9"/>
        <end position="149"/>
    </location>
</feature>
<comment type="catalytic activity">
    <reaction evidence="10">
        <text>di-trans,octa-cis-undecaprenyl diphospho-N-acetyl-alpha-D-muramoyl-L-alanyl-D-glutamyl-meso-2,6-diaminopimeloyl-D-alanyl-D-alanine + UDP-N-acetyl-alpha-D-glucosamine = di-trans,octa-cis-undecaprenyl diphospho-[N-acetyl-alpha-D-glucosaminyl-(1-&gt;4)]-N-acetyl-alpha-D-muramoyl-L-alanyl-D-glutamyl-meso-2,6-diaminopimeloyl-D-alanyl-D-alanine + UDP + H(+)</text>
        <dbReference type="Rhea" id="RHEA:31227"/>
        <dbReference type="ChEBI" id="CHEBI:15378"/>
        <dbReference type="ChEBI" id="CHEBI:57705"/>
        <dbReference type="ChEBI" id="CHEBI:58223"/>
        <dbReference type="ChEBI" id="CHEBI:61387"/>
        <dbReference type="ChEBI" id="CHEBI:61388"/>
        <dbReference type="EC" id="2.4.1.227"/>
    </reaction>
</comment>
<dbReference type="InterPro" id="IPR006009">
    <property type="entry name" value="GlcNAc_MurG"/>
</dbReference>
<dbReference type="Pfam" id="PF03033">
    <property type="entry name" value="Glyco_transf_28"/>
    <property type="match status" value="1"/>
</dbReference>
<keyword evidence="3 10" id="KW-0328">Glycosyltransferase</keyword>
<feature type="binding site" evidence="10">
    <location>
        <position position="300"/>
    </location>
    <ligand>
        <name>UDP-N-acetyl-alpha-D-glucosamine</name>
        <dbReference type="ChEBI" id="CHEBI:57705"/>
    </ligand>
</feature>
<dbReference type="PANTHER" id="PTHR21015:SF22">
    <property type="entry name" value="GLYCOSYLTRANSFERASE"/>
    <property type="match status" value="1"/>
</dbReference>
<comment type="pathway">
    <text evidence="10">Cell wall biogenesis; peptidoglycan biosynthesis.</text>
</comment>
<dbReference type="GO" id="GO:0071555">
    <property type="term" value="P:cell wall organization"/>
    <property type="evidence" value="ECO:0007669"/>
    <property type="project" value="UniProtKB-KW"/>
</dbReference>
<name>A0A0G0S0S1_9BACT</name>
<dbReference type="PANTHER" id="PTHR21015">
    <property type="entry name" value="UDP-N-ACETYLGLUCOSAMINE--N-ACETYLMURAMYL-(PENTAPEPTIDE) PYROPHOSPHORYL-UNDECAPRENOL N-ACETYLGLUCOSAMINE TRANSFERASE 1"/>
    <property type="match status" value="1"/>
</dbReference>
<evidence type="ECO:0000256" key="9">
    <source>
        <dbReference type="ARBA" id="ARBA00023316"/>
    </source>
</evidence>
<comment type="caution">
    <text evidence="10">Lacks conserved residue(s) required for the propagation of feature annotation.</text>
</comment>
<dbReference type="GO" id="GO:0005886">
    <property type="term" value="C:plasma membrane"/>
    <property type="evidence" value="ECO:0007669"/>
    <property type="project" value="UniProtKB-SubCell"/>
</dbReference>
<keyword evidence="1 10" id="KW-1003">Cell membrane</keyword>
<evidence type="ECO:0000256" key="6">
    <source>
        <dbReference type="ARBA" id="ARBA00022984"/>
    </source>
</evidence>
<dbReference type="PATRIC" id="fig|1618601.3.peg.274"/>
<keyword evidence="4 10" id="KW-0808">Transferase</keyword>
<evidence type="ECO:0000256" key="5">
    <source>
        <dbReference type="ARBA" id="ARBA00022960"/>
    </source>
</evidence>
<evidence type="ECO:0000256" key="7">
    <source>
        <dbReference type="ARBA" id="ARBA00023136"/>
    </source>
</evidence>
<dbReference type="Pfam" id="PF04101">
    <property type="entry name" value="Glyco_tran_28_C"/>
    <property type="match status" value="1"/>
</dbReference>
<dbReference type="InterPro" id="IPR004276">
    <property type="entry name" value="GlycoTrans_28_N"/>
</dbReference>
<dbReference type="GO" id="GO:0051991">
    <property type="term" value="F:UDP-N-acetyl-D-glucosamine:N-acetylmuramoyl-L-alanyl-D-glutamyl-meso-2,6-diaminopimelyl-D-alanyl-D-alanine-diphosphoundecaprenol 4-beta-N-acetylglucosaminlytransferase activity"/>
    <property type="evidence" value="ECO:0007669"/>
    <property type="project" value="RHEA"/>
</dbReference>
<evidence type="ECO:0000256" key="10">
    <source>
        <dbReference type="HAMAP-Rule" id="MF_00033"/>
    </source>
</evidence>
<dbReference type="EC" id="2.4.1.227" evidence="10"/>
<dbReference type="GO" id="GO:0051301">
    <property type="term" value="P:cell division"/>
    <property type="evidence" value="ECO:0007669"/>
    <property type="project" value="UniProtKB-KW"/>
</dbReference>
<dbReference type="SUPFAM" id="SSF53756">
    <property type="entry name" value="UDP-Glycosyltransferase/glycogen phosphorylase"/>
    <property type="match status" value="1"/>
</dbReference>
<protein>
    <recommendedName>
        <fullName evidence="10">UDP-N-acetylglucosamine--N-acetylmuramyl-(pentapeptide) pyrophosphoryl-undecaprenol N-acetylglucosamine transferase</fullName>
        <ecNumber evidence="10">2.4.1.227</ecNumber>
    </recommendedName>
    <alternativeName>
        <fullName evidence="10">Undecaprenyl-PP-MurNAc-pentapeptide-UDPGlcNAc GlcNAc transferase</fullName>
    </alternativeName>
</protein>
<dbReference type="AlphaFoldDB" id="A0A0G0S0S1"/>
<dbReference type="InterPro" id="IPR007235">
    <property type="entry name" value="Glyco_trans_28_C"/>
</dbReference>
<accession>A0A0G0S0S1</accession>
<evidence type="ECO:0000259" key="12">
    <source>
        <dbReference type="Pfam" id="PF04101"/>
    </source>
</evidence>